<dbReference type="InterPro" id="IPR001851">
    <property type="entry name" value="ABC_transp_permease"/>
</dbReference>
<feature type="transmembrane region" description="Helical" evidence="6">
    <location>
        <begin position="314"/>
        <end position="332"/>
    </location>
</feature>
<feature type="transmembrane region" description="Helical" evidence="6">
    <location>
        <begin position="252"/>
        <end position="270"/>
    </location>
</feature>
<evidence type="ECO:0000313" key="7">
    <source>
        <dbReference type="EMBL" id="MDA5398621.1"/>
    </source>
</evidence>
<keyword evidence="2" id="KW-1003">Cell membrane</keyword>
<feature type="transmembrane region" description="Helical" evidence="6">
    <location>
        <begin position="71"/>
        <end position="88"/>
    </location>
</feature>
<keyword evidence="3 6" id="KW-0812">Transmembrane</keyword>
<dbReference type="GO" id="GO:0005886">
    <property type="term" value="C:plasma membrane"/>
    <property type="evidence" value="ECO:0007669"/>
    <property type="project" value="UniProtKB-SubCell"/>
</dbReference>
<evidence type="ECO:0000256" key="3">
    <source>
        <dbReference type="ARBA" id="ARBA00022692"/>
    </source>
</evidence>
<dbReference type="InterPro" id="IPR043428">
    <property type="entry name" value="LivM-like"/>
</dbReference>
<evidence type="ECO:0000256" key="6">
    <source>
        <dbReference type="SAM" id="Phobius"/>
    </source>
</evidence>
<dbReference type="Pfam" id="PF02653">
    <property type="entry name" value="BPD_transp_2"/>
    <property type="match status" value="1"/>
</dbReference>
<feature type="transmembrane region" description="Helical" evidence="6">
    <location>
        <begin position="175"/>
        <end position="193"/>
    </location>
</feature>
<proteinExistence type="predicted"/>
<dbReference type="EMBL" id="JAPJZI010000001">
    <property type="protein sequence ID" value="MDA5398621.1"/>
    <property type="molecule type" value="Genomic_DNA"/>
</dbReference>
<feature type="transmembrane region" description="Helical" evidence="6">
    <location>
        <begin position="277"/>
        <end position="294"/>
    </location>
</feature>
<gene>
    <name evidence="7" type="ORF">OQ273_08570</name>
</gene>
<dbReference type="PANTHER" id="PTHR30482">
    <property type="entry name" value="HIGH-AFFINITY BRANCHED-CHAIN AMINO ACID TRANSPORT SYSTEM PERMEASE"/>
    <property type="match status" value="1"/>
</dbReference>
<feature type="transmembrane region" description="Helical" evidence="6">
    <location>
        <begin position="123"/>
        <end position="144"/>
    </location>
</feature>
<feature type="transmembrane region" description="Helical" evidence="6">
    <location>
        <begin position="94"/>
        <end position="116"/>
    </location>
</feature>
<sequence length="366" mass="40104">MRTVFKTSYDADIRLFKHNAQAFWYLLLFAIAIGLPFLVNDFLIGEATLVLIWAICGMGLMILVGQTGQASLGHAAFMAIGAYSNVLYQEHFSMPFLLSFPLSGLTAGVAGALIALPTTRLHGIYLAIATLAISVLAEDLIVILEPITGGVAGLFAPDIQIFGFTFNRYGNPVELYWLVLAITFVIVYLYRNLLRSPLGRSFAAVRDSEVSAKAMGVNVARTKMLAFAVSCTITGLGGALMGHFATVFTHETFNLIMSITLLLIIVVGGLGTIHGAFFGAIVFVLLPLLISFTRDGIASLTGASSITIPGLEQGIFGAILIGFILFEPMGIYGRWFKIRTYFELFPFYRKDMFRRQKSYLKTERTR</sequence>
<feature type="transmembrane region" description="Helical" evidence="6">
    <location>
        <begin position="44"/>
        <end position="64"/>
    </location>
</feature>
<keyword evidence="5 6" id="KW-0472">Membrane</keyword>
<evidence type="ECO:0000256" key="1">
    <source>
        <dbReference type="ARBA" id="ARBA00004651"/>
    </source>
</evidence>
<comment type="subcellular location">
    <subcellularLocation>
        <location evidence="1">Cell membrane</location>
        <topology evidence="1">Multi-pass membrane protein</topology>
    </subcellularLocation>
</comment>
<dbReference type="CDD" id="cd06581">
    <property type="entry name" value="TM_PBP1_LivM_like"/>
    <property type="match status" value="1"/>
</dbReference>
<protein>
    <submittedName>
        <fullName evidence="7">Branched-chain amino acid ABC transporter permease</fullName>
    </submittedName>
</protein>
<feature type="transmembrane region" description="Helical" evidence="6">
    <location>
        <begin position="225"/>
        <end position="246"/>
    </location>
</feature>
<feature type="transmembrane region" description="Helical" evidence="6">
    <location>
        <begin position="21"/>
        <end position="38"/>
    </location>
</feature>
<dbReference type="Proteomes" id="UP001151234">
    <property type="component" value="Unassembled WGS sequence"/>
</dbReference>
<evidence type="ECO:0000313" key="8">
    <source>
        <dbReference type="Proteomes" id="UP001151234"/>
    </source>
</evidence>
<dbReference type="RefSeq" id="WP_267990032.1">
    <property type="nucleotide sequence ID" value="NZ_JAPJZI010000001.1"/>
</dbReference>
<dbReference type="AlphaFoldDB" id="A0A9X3ZHE7"/>
<keyword evidence="8" id="KW-1185">Reference proteome</keyword>
<keyword evidence="4 6" id="KW-1133">Transmembrane helix</keyword>
<comment type="caution">
    <text evidence="7">The sequence shown here is derived from an EMBL/GenBank/DDBJ whole genome shotgun (WGS) entry which is preliminary data.</text>
</comment>
<evidence type="ECO:0000256" key="5">
    <source>
        <dbReference type="ARBA" id="ARBA00023136"/>
    </source>
</evidence>
<evidence type="ECO:0000256" key="2">
    <source>
        <dbReference type="ARBA" id="ARBA00022475"/>
    </source>
</evidence>
<dbReference type="GO" id="GO:0015658">
    <property type="term" value="F:branched-chain amino acid transmembrane transporter activity"/>
    <property type="evidence" value="ECO:0007669"/>
    <property type="project" value="InterPro"/>
</dbReference>
<reference evidence="7" key="1">
    <citation type="submission" date="2022-11" db="EMBL/GenBank/DDBJ databases">
        <title>Draft genome sequence of Hoeflea poritis E7-10 and Hoeflea prorocentri PM5-8, separated from scleractinian coral Porites lutea and marine dinoflagellate.</title>
        <authorList>
            <person name="Zhang G."/>
            <person name="Wei Q."/>
            <person name="Cai L."/>
        </authorList>
    </citation>
    <scope>NUCLEOTIDE SEQUENCE</scope>
    <source>
        <strain evidence="7">PM5-8</strain>
    </source>
</reference>
<dbReference type="PANTHER" id="PTHR30482:SF20">
    <property type="entry name" value="HIGH-AFFINITY BRANCHED-CHAIN AMINO ACID TRANSPORT SYSTEM PERMEASE PROTEIN LIVM"/>
    <property type="match status" value="1"/>
</dbReference>
<evidence type="ECO:0000256" key="4">
    <source>
        <dbReference type="ARBA" id="ARBA00022989"/>
    </source>
</evidence>
<accession>A0A9X3ZHE7</accession>
<name>A0A9X3ZHE7_9HYPH</name>
<organism evidence="7 8">
    <name type="scientific">Hoeflea prorocentri</name>
    <dbReference type="NCBI Taxonomy" id="1922333"/>
    <lineage>
        <taxon>Bacteria</taxon>
        <taxon>Pseudomonadati</taxon>
        <taxon>Pseudomonadota</taxon>
        <taxon>Alphaproteobacteria</taxon>
        <taxon>Hyphomicrobiales</taxon>
        <taxon>Rhizobiaceae</taxon>
        <taxon>Hoeflea</taxon>
    </lineage>
</organism>